<proteinExistence type="predicted"/>
<evidence type="ECO:0000256" key="1">
    <source>
        <dbReference type="ARBA" id="ARBA00022741"/>
    </source>
</evidence>
<dbReference type="GO" id="GO:0000160">
    <property type="term" value="P:phosphorelay signal transduction system"/>
    <property type="evidence" value="ECO:0007669"/>
    <property type="project" value="InterPro"/>
</dbReference>
<keyword evidence="1" id="KW-0547">Nucleotide-binding</keyword>
<evidence type="ECO:0000256" key="2">
    <source>
        <dbReference type="ARBA" id="ARBA00022840"/>
    </source>
</evidence>
<dbReference type="InterPro" id="IPR050625">
    <property type="entry name" value="ParA/MinD_ATPase"/>
</dbReference>
<feature type="domain" description="Response regulatory" evidence="4">
    <location>
        <begin position="27"/>
        <end position="143"/>
    </location>
</feature>
<evidence type="ECO:0000259" key="4">
    <source>
        <dbReference type="PROSITE" id="PS50110"/>
    </source>
</evidence>
<dbReference type="RefSeq" id="WP_047884312.1">
    <property type="nucleotide sequence ID" value="NZ_CP071326.1"/>
</dbReference>
<organism evidence="5 6">
    <name type="scientific">Photobacterium ganghwense</name>
    <dbReference type="NCBI Taxonomy" id="320778"/>
    <lineage>
        <taxon>Bacteria</taxon>
        <taxon>Pseudomonadati</taxon>
        <taxon>Pseudomonadota</taxon>
        <taxon>Gammaproteobacteria</taxon>
        <taxon>Vibrionales</taxon>
        <taxon>Vibrionaceae</taxon>
        <taxon>Photobacterium</taxon>
    </lineage>
</organism>
<protein>
    <submittedName>
        <fullName evidence="5">Type II/IV secretion system ATPase TadZ/CpaE, associated with Flp pilus assembly</fullName>
    </submittedName>
</protein>
<dbReference type="InterPro" id="IPR025669">
    <property type="entry name" value="AAA_dom"/>
</dbReference>
<comment type="caution">
    <text evidence="5">The sequence shown here is derived from an EMBL/GenBank/DDBJ whole genome shotgun (WGS) entry which is preliminary data.</text>
</comment>
<dbReference type="GO" id="GO:0051782">
    <property type="term" value="P:negative regulation of cell division"/>
    <property type="evidence" value="ECO:0007669"/>
    <property type="project" value="TreeGrafter"/>
</dbReference>
<dbReference type="InterPro" id="IPR001789">
    <property type="entry name" value="Sig_transdc_resp-reg_receiver"/>
</dbReference>
<dbReference type="InterPro" id="IPR027417">
    <property type="entry name" value="P-loop_NTPase"/>
</dbReference>
<dbReference type="Proteomes" id="UP000035909">
    <property type="component" value="Unassembled WGS sequence"/>
</dbReference>
<name>A0A0J1HET1_9GAMM</name>
<reference evidence="5 6" key="1">
    <citation type="submission" date="2015-05" db="EMBL/GenBank/DDBJ databases">
        <title>Photobacterium galathea sp. nov.</title>
        <authorList>
            <person name="Machado H."/>
            <person name="Gram L."/>
        </authorList>
    </citation>
    <scope>NUCLEOTIDE SEQUENCE [LARGE SCALE GENOMIC DNA]</scope>
    <source>
        <strain evidence="5 6">DSM 22954</strain>
    </source>
</reference>
<dbReference type="InterPro" id="IPR011006">
    <property type="entry name" value="CheY-like_superfamily"/>
</dbReference>
<dbReference type="Gene3D" id="3.40.50.2300">
    <property type="match status" value="1"/>
</dbReference>
<evidence type="ECO:0000256" key="3">
    <source>
        <dbReference type="PROSITE-ProRule" id="PRU00169"/>
    </source>
</evidence>
<dbReference type="PROSITE" id="PS50110">
    <property type="entry name" value="RESPONSE_REGULATORY"/>
    <property type="match status" value="1"/>
</dbReference>
<keyword evidence="6" id="KW-1185">Reference proteome</keyword>
<accession>A0A0J1HET1</accession>
<dbReference type="AlphaFoldDB" id="A0A0J1HET1"/>
<keyword evidence="3" id="KW-0597">Phosphoprotein</keyword>
<dbReference type="STRING" id="320778.ABT57_06090"/>
<dbReference type="GO" id="GO:0009898">
    <property type="term" value="C:cytoplasmic side of plasma membrane"/>
    <property type="evidence" value="ECO:0007669"/>
    <property type="project" value="TreeGrafter"/>
</dbReference>
<dbReference type="GO" id="GO:0005524">
    <property type="term" value="F:ATP binding"/>
    <property type="evidence" value="ECO:0007669"/>
    <property type="project" value="UniProtKB-KW"/>
</dbReference>
<dbReference type="OrthoDB" id="5813333at2"/>
<dbReference type="GO" id="GO:0005829">
    <property type="term" value="C:cytosol"/>
    <property type="evidence" value="ECO:0007669"/>
    <property type="project" value="TreeGrafter"/>
</dbReference>
<evidence type="ECO:0000313" key="6">
    <source>
        <dbReference type="Proteomes" id="UP000035909"/>
    </source>
</evidence>
<keyword evidence="2" id="KW-0067">ATP-binding</keyword>
<dbReference type="EMBL" id="LDOU01000006">
    <property type="protein sequence ID" value="KLV10149.1"/>
    <property type="molecule type" value="Genomic_DNA"/>
</dbReference>
<dbReference type="GO" id="GO:0016887">
    <property type="term" value="F:ATP hydrolysis activity"/>
    <property type="evidence" value="ECO:0007669"/>
    <property type="project" value="TreeGrafter"/>
</dbReference>
<evidence type="ECO:0000313" key="5">
    <source>
        <dbReference type="EMBL" id="KLV10149.1"/>
    </source>
</evidence>
<gene>
    <name evidence="5" type="ORF">ABT57_06090</name>
</gene>
<dbReference type="PATRIC" id="fig|320778.3.peg.1315"/>
<dbReference type="SUPFAM" id="SSF52540">
    <property type="entry name" value="P-loop containing nucleoside triphosphate hydrolases"/>
    <property type="match status" value="1"/>
</dbReference>
<dbReference type="PANTHER" id="PTHR43384">
    <property type="entry name" value="SEPTUM SITE-DETERMINING PROTEIN MIND HOMOLOG, CHLOROPLASTIC-RELATED"/>
    <property type="match status" value="1"/>
</dbReference>
<dbReference type="Pfam" id="PF13614">
    <property type="entry name" value="AAA_31"/>
    <property type="match status" value="1"/>
</dbReference>
<dbReference type="PANTHER" id="PTHR43384:SF6">
    <property type="entry name" value="SEPTUM SITE-DETERMINING PROTEIN MIND HOMOLOG, CHLOROPLASTIC"/>
    <property type="match status" value="1"/>
</dbReference>
<dbReference type="Gene3D" id="3.40.50.300">
    <property type="entry name" value="P-loop containing nucleotide triphosphate hydrolases"/>
    <property type="match status" value="1"/>
</dbReference>
<feature type="modified residue" description="4-aspartylphosphate" evidence="3">
    <location>
        <position position="80"/>
    </location>
</feature>
<dbReference type="SUPFAM" id="SSF52172">
    <property type="entry name" value="CheY-like"/>
    <property type="match status" value="1"/>
</dbReference>
<sequence>MTINTYCQSDQVDASTQKKPPLLTTVDGWIVSNQSDFIQPLSDYLALWPNTSFHPMGEFELRSGLNNLKQTGQPDVIFIDGECDWNVAMTLIQDAMKPLCPIILVTGNSDTNLLRQALRKGVKDVLTIPFDEQELDQILFECAESKKANQKQGQVSIFMNAKGGMGSSVLSTTVAHLLTLEKYSTVLIDTDAQFGCVSGLLSTPPKFLLNDALKQVKTMDEYALNGVLTKHSSGLRFITSRSDALFNSVPEFSANAFHHFLEQSRSTHSHIIIDMSRGLENWSSPALTMADHVFIVVQQSIPAIREAAVLIKQLRHLFGYQHQQIKVIVNRYSKSINIKPEEIKATLHTDQLLLVPNDYTTVSASSNLGELLATHFEKTQLVKALRDVTHIIAGQSVEESKGLRRFFTFLRS</sequence>